<protein>
    <submittedName>
        <fullName evidence="2">Uncharacterized protein</fullName>
    </submittedName>
</protein>
<evidence type="ECO:0000313" key="3">
    <source>
        <dbReference type="Proteomes" id="UP001066276"/>
    </source>
</evidence>
<proteinExistence type="predicted"/>
<reference evidence="2" key="1">
    <citation type="journal article" date="2022" name="bioRxiv">
        <title>Sequencing and chromosome-scale assembly of the giantPleurodeles waltlgenome.</title>
        <authorList>
            <person name="Brown T."/>
            <person name="Elewa A."/>
            <person name="Iarovenko S."/>
            <person name="Subramanian E."/>
            <person name="Araus A.J."/>
            <person name="Petzold A."/>
            <person name="Susuki M."/>
            <person name="Suzuki K.-i.T."/>
            <person name="Hayashi T."/>
            <person name="Toyoda A."/>
            <person name="Oliveira C."/>
            <person name="Osipova E."/>
            <person name="Leigh N.D."/>
            <person name="Simon A."/>
            <person name="Yun M.H."/>
        </authorList>
    </citation>
    <scope>NUCLEOTIDE SEQUENCE</scope>
    <source>
        <strain evidence="2">20211129_DDA</strain>
        <tissue evidence="2">Liver</tissue>
    </source>
</reference>
<comment type="caution">
    <text evidence="2">The sequence shown here is derived from an EMBL/GenBank/DDBJ whole genome shotgun (WGS) entry which is preliminary data.</text>
</comment>
<feature type="compositionally biased region" description="Polar residues" evidence="1">
    <location>
        <begin position="50"/>
        <end position="59"/>
    </location>
</feature>
<evidence type="ECO:0000256" key="1">
    <source>
        <dbReference type="SAM" id="MobiDB-lite"/>
    </source>
</evidence>
<dbReference type="AlphaFoldDB" id="A0AAV7MMT2"/>
<dbReference type="EMBL" id="JANPWB010000013">
    <property type="protein sequence ID" value="KAJ1105081.1"/>
    <property type="molecule type" value="Genomic_DNA"/>
</dbReference>
<feature type="compositionally biased region" description="Polar residues" evidence="1">
    <location>
        <begin position="128"/>
        <end position="143"/>
    </location>
</feature>
<name>A0AAV7MMT2_PLEWA</name>
<feature type="compositionally biased region" description="Polar residues" evidence="1">
    <location>
        <begin position="89"/>
        <end position="101"/>
    </location>
</feature>
<sequence length="175" mass="18763">MENADSSNLALEFAQTLERSATGPLHTVKAQMETQIQPAESMSLIDTIGSAGSATSTDKMQLGHKSDKEGFPKSTDILIEPNGTKDRSNGNPATEESLITQEQDEETGKTEGNGKNTDWSKEGGDTFYSLTEDSEANSSGCTQSEEEDNISFDLETSLSSATGPTVKQQQTWISS</sequence>
<gene>
    <name evidence="2" type="ORF">NDU88_002489</name>
</gene>
<dbReference type="Proteomes" id="UP001066276">
    <property type="component" value="Chromosome 9"/>
</dbReference>
<feature type="compositionally biased region" description="Polar residues" evidence="1">
    <location>
        <begin position="154"/>
        <end position="175"/>
    </location>
</feature>
<organism evidence="2 3">
    <name type="scientific">Pleurodeles waltl</name>
    <name type="common">Iberian ribbed newt</name>
    <dbReference type="NCBI Taxonomy" id="8319"/>
    <lineage>
        <taxon>Eukaryota</taxon>
        <taxon>Metazoa</taxon>
        <taxon>Chordata</taxon>
        <taxon>Craniata</taxon>
        <taxon>Vertebrata</taxon>
        <taxon>Euteleostomi</taxon>
        <taxon>Amphibia</taxon>
        <taxon>Batrachia</taxon>
        <taxon>Caudata</taxon>
        <taxon>Salamandroidea</taxon>
        <taxon>Salamandridae</taxon>
        <taxon>Pleurodelinae</taxon>
        <taxon>Pleurodeles</taxon>
    </lineage>
</organism>
<feature type="region of interest" description="Disordered" evidence="1">
    <location>
        <begin position="50"/>
        <end position="175"/>
    </location>
</feature>
<accession>A0AAV7MMT2</accession>
<evidence type="ECO:0000313" key="2">
    <source>
        <dbReference type="EMBL" id="KAJ1105081.1"/>
    </source>
</evidence>
<keyword evidence="3" id="KW-1185">Reference proteome</keyword>